<dbReference type="EMBL" id="MRVZ01000024">
    <property type="protein sequence ID" value="PAU24518.1"/>
    <property type="molecule type" value="Genomic_DNA"/>
</dbReference>
<protein>
    <submittedName>
        <fullName evidence="1">Uncharacterized protein</fullName>
    </submittedName>
</protein>
<organism evidence="1 2">
    <name type="scientific">Escherichia coli</name>
    <dbReference type="NCBI Taxonomy" id="562"/>
    <lineage>
        <taxon>Bacteria</taxon>
        <taxon>Pseudomonadati</taxon>
        <taxon>Pseudomonadota</taxon>
        <taxon>Gammaproteobacteria</taxon>
        <taxon>Enterobacterales</taxon>
        <taxon>Enterobacteriaceae</taxon>
        <taxon>Escherichia</taxon>
    </lineage>
</organism>
<sequence>MEFKYLPPSIQEIAAHTLRHRLNELELESVTKKDSDNMARNVRDAFTGLFSDTALNIHGTEDTAKQFAEKEVEDLSSKSQKQPNNHEINELLLATGFININEYERRKKMLSDQSIKISF</sequence>
<name>A0A2A2CEB6_ECOLX</name>
<comment type="caution">
    <text evidence="1">The sequence shown here is derived from an EMBL/GenBank/DDBJ whole genome shotgun (WGS) entry which is preliminary data.</text>
</comment>
<evidence type="ECO:0000313" key="2">
    <source>
        <dbReference type="Proteomes" id="UP000218543"/>
    </source>
</evidence>
<dbReference type="AlphaFoldDB" id="A0A2A2CEB6"/>
<reference evidence="1 2" key="1">
    <citation type="submission" date="2016-12" db="EMBL/GenBank/DDBJ databases">
        <title>Real-Time Genomic Investigation Underlying the Public Health Response to a Shiga Toxin-Producing Escherichia Coli O26:H11 Outbreak in a Nursery.</title>
        <authorList>
            <person name="Ferdous M."/>
            <person name="Moran-Gilad J."/>
            <person name="Rossen J.W."/>
            <person name="Gdalevich M."/>
        </authorList>
    </citation>
    <scope>NUCLEOTIDE SEQUENCE [LARGE SCALE GENOMIC DNA]</scope>
    <source>
        <strain evidence="1 2">STEC 514-2</strain>
    </source>
</reference>
<gene>
    <name evidence="1" type="ORF">BTQ06_08295</name>
</gene>
<accession>A0A2A2CEB6</accession>
<evidence type="ECO:0000313" key="1">
    <source>
        <dbReference type="EMBL" id="PAU24518.1"/>
    </source>
</evidence>
<proteinExistence type="predicted"/>
<dbReference type="Proteomes" id="UP000218543">
    <property type="component" value="Unassembled WGS sequence"/>
</dbReference>